<reference evidence="1" key="1">
    <citation type="submission" date="2022-08" db="EMBL/GenBank/DDBJ databases">
        <title>Whole genome sequencing of non-tuberculosis mycobacteria type-strains.</title>
        <authorList>
            <person name="Igarashi Y."/>
            <person name="Osugi A."/>
            <person name="Mitarai S."/>
        </authorList>
    </citation>
    <scope>NUCLEOTIDE SEQUENCE</scope>
    <source>
        <strain evidence="1">JCM 16372</strain>
    </source>
</reference>
<dbReference type="Proteomes" id="UP001055159">
    <property type="component" value="Chromosome"/>
</dbReference>
<sequence>MPVLSGVDEAGAPALYEIPDAELSKYKVNLKPMTDEVRNRLFPGKDKLTKEDAQGVVPAGRPSSDVEGYAAICWYYVDDGYGNWAYWEEYC</sequence>
<dbReference type="RefSeq" id="WP_043405620.1">
    <property type="nucleotide sequence ID" value="NZ_CP092427.2"/>
</dbReference>
<accession>A0ABY3UL00</accession>
<organism evidence="1 2">
    <name type="scientific">Mycolicibacterium rufum</name>
    <dbReference type="NCBI Taxonomy" id="318424"/>
    <lineage>
        <taxon>Bacteria</taxon>
        <taxon>Bacillati</taxon>
        <taxon>Actinomycetota</taxon>
        <taxon>Actinomycetes</taxon>
        <taxon>Mycobacteriales</taxon>
        <taxon>Mycobacteriaceae</taxon>
        <taxon>Mycolicibacterium</taxon>
    </lineage>
</organism>
<keyword evidence="2" id="KW-1185">Reference proteome</keyword>
<evidence type="ECO:0000313" key="1">
    <source>
        <dbReference type="EMBL" id="ULP37800.1"/>
    </source>
</evidence>
<protein>
    <submittedName>
        <fullName evidence="1">Uncharacterized protein</fullName>
    </submittedName>
</protein>
<gene>
    <name evidence="1" type="ORF">MJO55_05035</name>
</gene>
<dbReference type="EMBL" id="CP092427">
    <property type="protein sequence ID" value="ULP37800.1"/>
    <property type="molecule type" value="Genomic_DNA"/>
</dbReference>
<evidence type="ECO:0000313" key="2">
    <source>
        <dbReference type="Proteomes" id="UP001055159"/>
    </source>
</evidence>
<name>A0ABY3UL00_9MYCO</name>
<proteinExistence type="predicted"/>